<sequence>MSDTTAPARRSINFALLGLWVVSAGLIGGGFWFLSSSNAAFADFMTNGGTDYLEYVSLQSNSTLGGFLVLAGIVGVLVALAVHARNHSAAALAAPAAVVGPELEDDLDDEFETTETPADEATAAPAETPASDEAAPATETETVPAAR</sequence>
<keyword evidence="2" id="KW-1133">Transmembrane helix</keyword>
<keyword evidence="2" id="KW-0812">Transmembrane</keyword>
<name>A0A6I4NWS6_9MICO</name>
<reference evidence="3 4" key="1">
    <citation type="submission" date="2019-12" db="EMBL/GenBank/DDBJ databases">
        <authorList>
            <person name="Kim Y.S."/>
        </authorList>
    </citation>
    <scope>NUCLEOTIDE SEQUENCE [LARGE SCALE GENOMIC DNA]</scope>
    <source>
        <strain evidence="3 4">MMS17-SY077</strain>
    </source>
</reference>
<evidence type="ECO:0000313" key="4">
    <source>
        <dbReference type="Proteomes" id="UP000438182"/>
    </source>
</evidence>
<dbReference type="AlphaFoldDB" id="A0A6I4NWS6"/>
<feature type="region of interest" description="Disordered" evidence="1">
    <location>
        <begin position="103"/>
        <end position="147"/>
    </location>
</feature>
<evidence type="ECO:0008006" key="5">
    <source>
        <dbReference type="Google" id="ProtNLM"/>
    </source>
</evidence>
<evidence type="ECO:0000256" key="1">
    <source>
        <dbReference type="SAM" id="MobiDB-lite"/>
    </source>
</evidence>
<keyword evidence="4" id="KW-1185">Reference proteome</keyword>
<evidence type="ECO:0000256" key="2">
    <source>
        <dbReference type="SAM" id="Phobius"/>
    </source>
</evidence>
<accession>A0A6I4NWS6</accession>
<feature type="compositionally biased region" description="Acidic residues" evidence="1">
    <location>
        <begin position="103"/>
        <end position="113"/>
    </location>
</feature>
<protein>
    <recommendedName>
        <fullName evidence="5">Dinucleotide-utilizing enzyme</fullName>
    </recommendedName>
</protein>
<comment type="caution">
    <text evidence="3">The sequence shown here is derived from an EMBL/GenBank/DDBJ whole genome shotgun (WGS) entry which is preliminary data.</text>
</comment>
<dbReference type="Proteomes" id="UP000438182">
    <property type="component" value="Unassembled WGS sequence"/>
</dbReference>
<gene>
    <name evidence="3" type="ORF">GB864_00005</name>
</gene>
<feature type="compositionally biased region" description="Low complexity" evidence="1">
    <location>
        <begin position="114"/>
        <end position="147"/>
    </location>
</feature>
<dbReference type="RefSeq" id="WP_160422225.1">
    <property type="nucleotide sequence ID" value="NZ_WSTA01000001.1"/>
</dbReference>
<feature type="transmembrane region" description="Helical" evidence="2">
    <location>
        <begin position="64"/>
        <end position="82"/>
    </location>
</feature>
<dbReference type="EMBL" id="WSTA01000001">
    <property type="protein sequence ID" value="MWB96945.1"/>
    <property type="molecule type" value="Genomic_DNA"/>
</dbReference>
<keyword evidence="2" id="KW-0472">Membrane</keyword>
<feature type="transmembrane region" description="Helical" evidence="2">
    <location>
        <begin position="12"/>
        <end position="34"/>
    </location>
</feature>
<evidence type="ECO:0000313" key="3">
    <source>
        <dbReference type="EMBL" id="MWB96945.1"/>
    </source>
</evidence>
<organism evidence="3 4">
    <name type="scientific">Agromyces seonyuensis</name>
    <dbReference type="NCBI Taxonomy" id="2662446"/>
    <lineage>
        <taxon>Bacteria</taxon>
        <taxon>Bacillati</taxon>
        <taxon>Actinomycetota</taxon>
        <taxon>Actinomycetes</taxon>
        <taxon>Micrococcales</taxon>
        <taxon>Microbacteriaceae</taxon>
        <taxon>Agromyces</taxon>
    </lineage>
</organism>
<proteinExistence type="predicted"/>